<accession>A0A6J6TB47</accession>
<dbReference type="Pfam" id="PF00383">
    <property type="entry name" value="dCMP_cyt_deam_1"/>
    <property type="match status" value="1"/>
</dbReference>
<keyword evidence="3" id="KW-0686">Riboflavin biosynthesis</keyword>
<dbReference type="Gene3D" id="3.40.140.10">
    <property type="entry name" value="Cytidine Deaminase, domain 2"/>
    <property type="match status" value="1"/>
</dbReference>
<dbReference type="InterPro" id="IPR002125">
    <property type="entry name" value="CMP_dCMP_dom"/>
</dbReference>
<dbReference type="InterPro" id="IPR050765">
    <property type="entry name" value="Riboflavin_Biosynth_HTPR"/>
</dbReference>
<keyword evidence="8" id="KW-0511">Multifunctional enzyme</keyword>
<dbReference type="InterPro" id="IPR024072">
    <property type="entry name" value="DHFR-like_dom_sf"/>
</dbReference>
<dbReference type="EMBL" id="CAEZYZ010000065">
    <property type="protein sequence ID" value="CAB4744380.1"/>
    <property type="molecule type" value="Genomic_DNA"/>
</dbReference>
<dbReference type="AlphaFoldDB" id="A0A6J6TB47"/>
<dbReference type="NCBIfam" id="TIGR00326">
    <property type="entry name" value="eubact_ribD"/>
    <property type="match status" value="1"/>
</dbReference>
<dbReference type="PANTHER" id="PTHR38011">
    <property type="entry name" value="DIHYDROFOLATE REDUCTASE FAMILY PROTEIN (AFU_ORTHOLOGUE AFUA_8G06820)"/>
    <property type="match status" value="1"/>
</dbReference>
<dbReference type="InterPro" id="IPR016193">
    <property type="entry name" value="Cytidine_deaminase-like"/>
</dbReference>
<dbReference type="PIRSF" id="PIRSF006769">
    <property type="entry name" value="RibD"/>
    <property type="match status" value="1"/>
</dbReference>
<evidence type="ECO:0000256" key="8">
    <source>
        <dbReference type="ARBA" id="ARBA00023268"/>
    </source>
</evidence>
<dbReference type="PROSITE" id="PS00903">
    <property type="entry name" value="CYT_DCMP_DEAMINASES_1"/>
    <property type="match status" value="1"/>
</dbReference>
<evidence type="ECO:0000256" key="6">
    <source>
        <dbReference type="ARBA" id="ARBA00022857"/>
    </source>
</evidence>
<sequence length="334" mass="34556">MTEWAAVMAQALELAASPDAPRGINPRVGCVIIGDEGQVLGEGYHRGAGTPHAEVLALESAGSSARGATAVVTLEPCRHVGRTGPCTQALLAAGIRRVVFAQSDPTAEAGGGADELRASGVEVIGGVLSDRAAAINAVWSHVQRTGRPFVTLKLAVTLDGRVADSTGGPTAITGAESARYVHSLRSEVDAVLVGTGTAVIDDPRLTVRDESGEAELRQPLRAVMGERDLPPTLRVLDGEAPFVPLRTRAPAEALRILAERGVQHVLLEGGPILAAAFLEAGFVDEVVWLLAPKLFGAGPVSIGPLQHPIAVDVRVLDRIGNDVVIRGAISAAAR</sequence>
<dbReference type="GO" id="GO:0008270">
    <property type="term" value="F:zinc ion binding"/>
    <property type="evidence" value="ECO:0007669"/>
    <property type="project" value="InterPro"/>
</dbReference>
<dbReference type="Gene3D" id="3.40.430.10">
    <property type="entry name" value="Dihydrofolate Reductase, subunit A"/>
    <property type="match status" value="2"/>
</dbReference>
<keyword evidence="5" id="KW-0862">Zinc</keyword>
<dbReference type="GO" id="GO:0009231">
    <property type="term" value="P:riboflavin biosynthetic process"/>
    <property type="evidence" value="ECO:0007669"/>
    <property type="project" value="UniProtKB-UniPathway"/>
</dbReference>
<reference evidence="10" key="1">
    <citation type="submission" date="2020-05" db="EMBL/GenBank/DDBJ databases">
        <authorList>
            <person name="Chiriac C."/>
            <person name="Salcher M."/>
            <person name="Ghai R."/>
            <person name="Kavagutti S V."/>
        </authorList>
    </citation>
    <scope>NUCLEOTIDE SEQUENCE</scope>
</reference>
<evidence type="ECO:0000256" key="3">
    <source>
        <dbReference type="ARBA" id="ARBA00022619"/>
    </source>
</evidence>
<dbReference type="InterPro" id="IPR004794">
    <property type="entry name" value="Eubact_RibD"/>
</dbReference>
<dbReference type="CDD" id="cd01284">
    <property type="entry name" value="Riboflavin_deaminase-reductase"/>
    <property type="match status" value="1"/>
</dbReference>
<evidence type="ECO:0000256" key="2">
    <source>
        <dbReference type="ARBA" id="ARBA00004910"/>
    </source>
</evidence>
<evidence type="ECO:0000256" key="5">
    <source>
        <dbReference type="ARBA" id="ARBA00022833"/>
    </source>
</evidence>
<name>A0A6J6TB47_9ZZZZ</name>
<comment type="pathway">
    <text evidence="1">Cofactor biosynthesis; riboflavin biosynthesis; 5-amino-6-(D-ribitylamino)uracil from GTP: step 2/4.</text>
</comment>
<organism evidence="10">
    <name type="scientific">freshwater metagenome</name>
    <dbReference type="NCBI Taxonomy" id="449393"/>
    <lineage>
        <taxon>unclassified sequences</taxon>
        <taxon>metagenomes</taxon>
        <taxon>ecological metagenomes</taxon>
    </lineage>
</organism>
<dbReference type="UniPathway" id="UPA00275">
    <property type="reaction ID" value="UER00401"/>
</dbReference>
<protein>
    <submittedName>
        <fullName evidence="10">Unannotated protein</fullName>
    </submittedName>
</protein>
<dbReference type="PANTHER" id="PTHR38011:SF7">
    <property type="entry name" value="2,5-DIAMINO-6-RIBOSYLAMINO-4(3H)-PYRIMIDINONE 5'-PHOSPHATE REDUCTASE"/>
    <property type="match status" value="1"/>
</dbReference>
<dbReference type="InterPro" id="IPR002734">
    <property type="entry name" value="RibDG_C"/>
</dbReference>
<evidence type="ECO:0000259" key="9">
    <source>
        <dbReference type="PROSITE" id="PS51747"/>
    </source>
</evidence>
<dbReference type="InterPro" id="IPR016192">
    <property type="entry name" value="APOBEC/CMP_deaminase_Zn-bd"/>
</dbReference>
<dbReference type="SUPFAM" id="SSF53597">
    <property type="entry name" value="Dihydrofolate reductase-like"/>
    <property type="match status" value="1"/>
</dbReference>
<keyword evidence="6" id="KW-0521">NADP</keyword>
<proteinExistence type="predicted"/>
<gene>
    <name evidence="10" type="ORF">UFOPK2810_00516</name>
</gene>
<evidence type="ECO:0000256" key="4">
    <source>
        <dbReference type="ARBA" id="ARBA00022723"/>
    </source>
</evidence>
<evidence type="ECO:0000256" key="1">
    <source>
        <dbReference type="ARBA" id="ARBA00004882"/>
    </source>
</evidence>
<comment type="pathway">
    <text evidence="2">Cofactor biosynthesis; riboflavin biosynthesis; 5-amino-6-(D-ribitylamino)uracil from GTP: step 3/4.</text>
</comment>
<evidence type="ECO:0000256" key="7">
    <source>
        <dbReference type="ARBA" id="ARBA00023002"/>
    </source>
</evidence>
<dbReference type="Pfam" id="PF01872">
    <property type="entry name" value="RibD_C"/>
    <property type="match status" value="1"/>
</dbReference>
<keyword evidence="4" id="KW-0479">Metal-binding</keyword>
<evidence type="ECO:0000313" key="10">
    <source>
        <dbReference type="EMBL" id="CAB4744380.1"/>
    </source>
</evidence>
<keyword evidence="7" id="KW-0560">Oxidoreductase</keyword>
<feature type="domain" description="CMP/dCMP-type deaminase" evidence="9">
    <location>
        <begin position="2"/>
        <end position="124"/>
    </location>
</feature>
<dbReference type="PROSITE" id="PS51747">
    <property type="entry name" value="CYT_DCMP_DEAMINASES_2"/>
    <property type="match status" value="1"/>
</dbReference>
<dbReference type="GO" id="GO:0008835">
    <property type="term" value="F:diaminohydroxyphosphoribosylaminopyrimidine deaminase activity"/>
    <property type="evidence" value="ECO:0007669"/>
    <property type="project" value="InterPro"/>
</dbReference>
<dbReference type="GO" id="GO:0008703">
    <property type="term" value="F:5-amino-6-(5-phosphoribosylamino)uracil reductase activity"/>
    <property type="evidence" value="ECO:0007669"/>
    <property type="project" value="InterPro"/>
</dbReference>
<dbReference type="SUPFAM" id="SSF53927">
    <property type="entry name" value="Cytidine deaminase-like"/>
    <property type="match status" value="1"/>
</dbReference>